<name>A0A7K7R822_POEAT</name>
<reference evidence="15 16" key="1">
    <citation type="submission" date="2019-09" db="EMBL/GenBank/DDBJ databases">
        <title>Bird 10,000 Genomes (B10K) Project - Family phase.</title>
        <authorList>
            <person name="Zhang G."/>
        </authorList>
    </citation>
    <scope>NUCLEOTIDE SEQUENCE [LARGE SCALE GENOMIC DNA]</scope>
    <source>
        <strain evidence="15">OUT-0023</strain>
        <tissue evidence="15">Blood</tissue>
    </source>
</reference>
<dbReference type="CDD" id="cd03158">
    <property type="entry name" value="penumbra_like_LEL"/>
    <property type="match status" value="1"/>
</dbReference>
<evidence type="ECO:0000256" key="9">
    <source>
        <dbReference type="ARBA" id="ARBA00023157"/>
    </source>
</evidence>
<comment type="subcellular location">
    <subcellularLocation>
        <location evidence="2">Cell membrane</location>
        <topology evidence="2">Multi-pass membrane protein</topology>
    </subcellularLocation>
    <subcellularLocation>
        <location evidence="1">Late endosome membrane</location>
    </subcellularLocation>
</comment>
<dbReference type="Proteomes" id="UP000540071">
    <property type="component" value="Unassembled WGS sequence"/>
</dbReference>
<comment type="caution">
    <text evidence="15">The sequence shown here is derived from an EMBL/GenBank/DDBJ whole genome shotgun (WGS) entry which is preliminary data.</text>
</comment>
<keyword evidence="9" id="KW-1015">Disulfide bond</keyword>
<dbReference type="AlphaFoldDB" id="A0A7K7R822"/>
<dbReference type="InterPro" id="IPR018499">
    <property type="entry name" value="Tetraspanin/Peripherin"/>
</dbReference>
<evidence type="ECO:0000256" key="4">
    <source>
        <dbReference type="ARBA" id="ARBA00022475"/>
    </source>
</evidence>
<evidence type="ECO:0000256" key="6">
    <source>
        <dbReference type="ARBA" id="ARBA00022753"/>
    </source>
</evidence>
<dbReference type="FunFam" id="1.10.1450.10:FF:000011">
    <property type="entry name" value="Tetraspanin"/>
    <property type="match status" value="1"/>
</dbReference>
<comment type="function">
    <text evidence="11">Part of TspanC8 subgroup, composed of 6 members that interact with the transmembrane metalloprotease ADAM10. This interaction is required for ADAM10 exit from the endoplasmic reticulum and for enzymatic maturation and trafficking to the cell surface as well as substrate specificity. Different TspanC8/ADAM10 complexes have distinct substrates. Promotes ADAM10-mediated cleavage of CDH2. Negatively regulates ligand-induced Notch activity probably by regulating ADAM10 activity.</text>
</comment>
<dbReference type="GO" id="GO:0031902">
    <property type="term" value="C:late endosome membrane"/>
    <property type="evidence" value="ECO:0007669"/>
    <property type="project" value="UniProtKB-SubCell"/>
</dbReference>
<dbReference type="PANTHER" id="PTHR19282:SF199">
    <property type="entry name" value="TETRASPANIN"/>
    <property type="match status" value="1"/>
</dbReference>
<dbReference type="InterPro" id="IPR008952">
    <property type="entry name" value="Tetraspanin_EC2_sf"/>
</dbReference>
<evidence type="ECO:0000256" key="2">
    <source>
        <dbReference type="ARBA" id="ARBA00004651"/>
    </source>
</evidence>
<dbReference type="SUPFAM" id="SSF48652">
    <property type="entry name" value="Tetraspanin"/>
    <property type="match status" value="1"/>
</dbReference>
<dbReference type="EMBL" id="VZSS01000290">
    <property type="protein sequence ID" value="NWZ88362.1"/>
    <property type="molecule type" value="Genomic_DNA"/>
</dbReference>
<comment type="similarity">
    <text evidence="3">Belongs to the tetraspanin (TM4SF) family.</text>
</comment>
<gene>
    <name evidence="15" type="primary">Tspan15_1</name>
    <name evidence="15" type="ORF">POEATR_R13436</name>
</gene>
<evidence type="ECO:0000256" key="1">
    <source>
        <dbReference type="ARBA" id="ARBA00004414"/>
    </source>
</evidence>
<dbReference type="Pfam" id="PF00335">
    <property type="entry name" value="Tetraspanin"/>
    <property type="match status" value="1"/>
</dbReference>
<evidence type="ECO:0000256" key="7">
    <source>
        <dbReference type="ARBA" id="ARBA00022989"/>
    </source>
</evidence>
<evidence type="ECO:0000256" key="3">
    <source>
        <dbReference type="ARBA" id="ARBA00006840"/>
    </source>
</evidence>
<dbReference type="Gene3D" id="1.10.1450.10">
    <property type="entry name" value="Tetraspanin"/>
    <property type="match status" value="1"/>
</dbReference>
<feature type="non-terminal residue" evidence="15">
    <location>
        <position position="1"/>
    </location>
</feature>
<comment type="subunit">
    <text evidence="12">Interacts with ADAM10; the interaction influences ADAM10 substrate specificity, endocytosis and turnover.</text>
</comment>
<evidence type="ECO:0000256" key="11">
    <source>
        <dbReference type="ARBA" id="ARBA00056423"/>
    </source>
</evidence>
<evidence type="ECO:0000256" key="5">
    <source>
        <dbReference type="ARBA" id="ARBA00022692"/>
    </source>
</evidence>
<keyword evidence="5 14" id="KW-0812">Transmembrane</keyword>
<keyword evidence="16" id="KW-1185">Reference proteome</keyword>
<sequence>ILGLLILSVGIYAEVERQRHKSLEGIFLAPAVLLLLLGITVFLFSRFFLVSPSQMNEVFHSNIQEGIRHYYDDLDFKNILDFVQEKFSCCGGEEFRDWEVNRYHWCNGSGALACGVPHSCCVRAAPGGVVNTLCGYRALDKERLELLGTIHVRGCIHAVGLWLKDNFQATLAIVCSLLLPQVLGLAMSWLHWQQLNEIRSRLDSVDFPGSPRDLRSAPLDLRGAGCCWCLPREGGYIPVNPGNAREEEEEEEEEEG</sequence>
<accession>A0A7K7R822</accession>
<keyword evidence="10" id="KW-0325">Glycoprotein</keyword>
<organism evidence="15 16">
    <name type="scientific">Poecile atricapillus</name>
    <name type="common">Black-capped chickadee</name>
    <name type="synonym">Parus atricapillus</name>
    <dbReference type="NCBI Taxonomy" id="48891"/>
    <lineage>
        <taxon>Eukaryota</taxon>
        <taxon>Metazoa</taxon>
        <taxon>Chordata</taxon>
        <taxon>Craniata</taxon>
        <taxon>Vertebrata</taxon>
        <taxon>Euteleostomi</taxon>
        <taxon>Archelosauria</taxon>
        <taxon>Archosauria</taxon>
        <taxon>Dinosauria</taxon>
        <taxon>Saurischia</taxon>
        <taxon>Theropoda</taxon>
        <taxon>Coelurosauria</taxon>
        <taxon>Aves</taxon>
        <taxon>Neognathae</taxon>
        <taxon>Neoaves</taxon>
        <taxon>Telluraves</taxon>
        <taxon>Australaves</taxon>
        <taxon>Passeriformes</taxon>
        <taxon>Paridae</taxon>
        <taxon>Poecile</taxon>
    </lineage>
</organism>
<protein>
    <recommendedName>
        <fullName evidence="13">Tetraspanin-15</fullName>
    </recommendedName>
</protein>
<keyword evidence="4" id="KW-1003">Cell membrane</keyword>
<dbReference type="GO" id="GO:0019899">
    <property type="term" value="F:enzyme binding"/>
    <property type="evidence" value="ECO:0007669"/>
    <property type="project" value="UniProtKB-ARBA"/>
</dbReference>
<proteinExistence type="inferred from homology"/>
<keyword evidence="7 14" id="KW-1133">Transmembrane helix</keyword>
<dbReference type="PANTHER" id="PTHR19282">
    <property type="entry name" value="TETRASPANIN"/>
    <property type="match status" value="1"/>
</dbReference>
<dbReference type="GO" id="GO:0005886">
    <property type="term" value="C:plasma membrane"/>
    <property type="evidence" value="ECO:0007669"/>
    <property type="project" value="UniProtKB-SubCell"/>
</dbReference>
<evidence type="ECO:0000313" key="16">
    <source>
        <dbReference type="Proteomes" id="UP000540071"/>
    </source>
</evidence>
<dbReference type="GO" id="GO:0051604">
    <property type="term" value="P:protein maturation"/>
    <property type="evidence" value="ECO:0007669"/>
    <property type="project" value="UniProtKB-ARBA"/>
</dbReference>
<feature type="non-terminal residue" evidence="15">
    <location>
        <position position="256"/>
    </location>
</feature>
<keyword evidence="8 14" id="KW-0472">Membrane</keyword>
<evidence type="ECO:0000256" key="13">
    <source>
        <dbReference type="ARBA" id="ARBA00073329"/>
    </source>
</evidence>
<keyword evidence="6" id="KW-0967">Endosome</keyword>
<evidence type="ECO:0000256" key="8">
    <source>
        <dbReference type="ARBA" id="ARBA00023136"/>
    </source>
</evidence>
<feature type="transmembrane region" description="Helical" evidence="14">
    <location>
        <begin position="169"/>
        <end position="192"/>
    </location>
</feature>
<evidence type="ECO:0000313" key="15">
    <source>
        <dbReference type="EMBL" id="NWZ88362.1"/>
    </source>
</evidence>
<evidence type="ECO:0000256" key="10">
    <source>
        <dbReference type="ARBA" id="ARBA00023180"/>
    </source>
</evidence>
<feature type="transmembrane region" description="Helical" evidence="14">
    <location>
        <begin position="27"/>
        <end position="49"/>
    </location>
</feature>
<evidence type="ECO:0000256" key="12">
    <source>
        <dbReference type="ARBA" id="ARBA00065909"/>
    </source>
</evidence>
<evidence type="ECO:0000256" key="14">
    <source>
        <dbReference type="SAM" id="Phobius"/>
    </source>
</evidence>